<dbReference type="RefSeq" id="WP_344021945.1">
    <property type="nucleotide sequence ID" value="NZ_BAAAJK010000008.1"/>
</dbReference>
<proteinExistence type="predicted"/>
<evidence type="ECO:0000313" key="2">
    <source>
        <dbReference type="EMBL" id="GAA1388574.1"/>
    </source>
</evidence>
<name>A0ABP4IEQ4_9PSEU</name>
<dbReference type="InterPro" id="IPR029055">
    <property type="entry name" value="Ntn_hydrolases_N"/>
</dbReference>
<dbReference type="Pfam" id="PF00733">
    <property type="entry name" value="Asn_synthase"/>
    <property type="match status" value="1"/>
</dbReference>
<dbReference type="Proteomes" id="UP001501414">
    <property type="component" value="Unassembled WGS sequence"/>
</dbReference>
<accession>A0ABP4IEQ4</accession>
<evidence type="ECO:0000259" key="1">
    <source>
        <dbReference type="Pfam" id="PF00733"/>
    </source>
</evidence>
<organism evidence="2 3">
    <name type="scientific">Pseudonocardia kongjuensis</name>
    <dbReference type="NCBI Taxonomy" id="102227"/>
    <lineage>
        <taxon>Bacteria</taxon>
        <taxon>Bacillati</taxon>
        <taxon>Actinomycetota</taxon>
        <taxon>Actinomycetes</taxon>
        <taxon>Pseudonocardiales</taxon>
        <taxon>Pseudonocardiaceae</taxon>
        <taxon>Pseudonocardia</taxon>
    </lineage>
</organism>
<dbReference type="CDD" id="cd01991">
    <property type="entry name" value="Asn_synthase_B_C"/>
    <property type="match status" value="1"/>
</dbReference>
<keyword evidence="3" id="KW-1185">Reference proteome</keyword>
<dbReference type="NCBIfam" id="NF033561">
    <property type="entry name" value="macrolact_Ik_Al"/>
    <property type="match status" value="1"/>
</dbReference>
<dbReference type="SUPFAM" id="SSF56235">
    <property type="entry name" value="N-terminal nucleophile aminohydrolases (Ntn hydrolases)"/>
    <property type="match status" value="1"/>
</dbReference>
<dbReference type="EMBL" id="BAAAJK010000008">
    <property type="protein sequence ID" value="GAA1388574.1"/>
    <property type="molecule type" value="Genomic_DNA"/>
</dbReference>
<reference evidence="3" key="1">
    <citation type="journal article" date="2019" name="Int. J. Syst. Evol. Microbiol.">
        <title>The Global Catalogue of Microorganisms (GCM) 10K type strain sequencing project: providing services to taxonomists for standard genome sequencing and annotation.</title>
        <authorList>
            <consortium name="The Broad Institute Genomics Platform"/>
            <consortium name="The Broad Institute Genome Sequencing Center for Infectious Disease"/>
            <person name="Wu L."/>
            <person name="Ma J."/>
        </authorList>
    </citation>
    <scope>NUCLEOTIDE SEQUENCE [LARGE SCALE GENOMIC DNA]</scope>
    <source>
        <strain evidence="3">JCM 11896</strain>
    </source>
</reference>
<sequence>MNVRWFGGRSTTGTSGYPAGGRALAADIATAWLCGDWPASQVTIVQGPARTVAVLGRARCEGDLLTRWVRVGVPDSAVTALTGAYTVVEITPHATVVLTDPGWVQPIYTTTTDDGAALWGSSSLALAALTGSGVDDTWLHQHLHPGYDGDPGAEHGAGDRSAFAGITTVPPGVRLTISAAGITISPLTATGAVSDRPADQLREALQDAVAGVAEGPGSTGAAVAADCSGGMDSTSLAMLLAQHRDARGEDVPGTVLAVTVHPAGITAGGDLDYARAAVDHARTGLAGRTRSLKHLLCPLDDRHLPYGYLGELVPATDEPAPSTIAIARFDAELGVLAALGVGDLVTGDGGDTLLGPQPGYLPDLAATTTVRAQAQLLRHALGWARLRRTAVWPLLAQARTAATRGEPGEAARTRTAMRVVARTARADAQIAEQFHGISLHNPFTDPGVVDAALAIPGPRRAGPGDYKPLLRRAMTGLLPDTVTARRTKGDFTPDQYRGLRTHLGALTALVDGELAARSLIDPARYRALLSRAAAGAPGIGFHQLNPVLATEVWLRALDQWPAAARWASTAGDPPPTVSTCSRWEVF</sequence>
<dbReference type="SUPFAM" id="SSF52402">
    <property type="entry name" value="Adenine nucleotide alpha hydrolases-like"/>
    <property type="match status" value="1"/>
</dbReference>
<feature type="domain" description="Asparagine synthetase" evidence="1">
    <location>
        <begin position="201"/>
        <end position="555"/>
    </location>
</feature>
<comment type="caution">
    <text evidence="2">The sequence shown here is derived from an EMBL/GenBank/DDBJ whole genome shotgun (WGS) entry which is preliminary data.</text>
</comment>
<dbReference type="InterPro" id="IPR001962">
    <property type="entry name" value="Asn_synthase"/>
</dbReference>
<evidence type="ECO:0000313" key="3">
    <source>
        <dbReference type="Proteomes" id="UP001501414"/>
    </source>
</evidence>
<gene>
    <name evidence="2" type="ORF">GCM10009613_26100</name>
</gene>
<protein>
    <recommendedName>
        <fullName evidence="1">Asparagine synthetase domain-containing protein</fullName>
    </recommendedName>
</protein>
<dbReference type="InterPro" id="IPR014729">
    <property type="entry name" value="Rossmann-like_a/b/a_fold"/>
</dbReference>
<dbReference type="Gene3D" id="3.40.50.620">
    <property type="entry name" value="HUPs"/>
    <property type="match status" value="1"/>
</dbReference>